<dbReference type="Proteomes" id="UP001372834">
    <property type="component" value="Unassembled WGS sequence"/>
</dbReference>
<evidence type="ECO:0000313" key="2">
    <source>
        <dbReference type="Proteomes" id="UP001372834"/>
    </source>
</evidence>
<reference evidence="1 2" key="1">
    <citation type="submission" date="2023-10" db="EMBL/GenBank/DDBJ databases">
        <title>Genomes of two closely related lineages of the louse Polyplax serrata with different host specificities.</title>
        <authorList>
            <person name="Martinu J."/>
            <person name="Tarabai H."/>
            <person name="Stefka J."/>
            <person name="Hypsa V."/>
        </authorList>
    </citation>
    <scope>NUCLEOTIDE SEQUENCE [LARGE SCALE GENOMIC DNA]</scope>
    <source>
        <strain evidence="1">HR10_N</strain>
    </source>
</reference>
<comment type="caution">
    <text evidence="1">The sequence shown here is derived from an EMBL/GenBank/DDBJ whole genome shotgun (WGS) entry which is preliminary data.</text>
</comment>
<accession>A0AAN8PH17</accession>
<name>A0AAN8PH17_POLSC</name>
<proteinExistence type="predicted"/>
<dbReference type="EMBL" id="JAWJWE010000036">
    <property type="protein sequence ID" value="KAK6629351.1"/>
    <property type="molecule type" value="Genomic_DNA"/>
</dbReference>
<gene>
    <name evidence="1" type="ORF">RUM43_003168</name>
</gene>
<evidence type="ECO:0000313" key="1">
    <source>
        <dbReference type="EMBL" id="KAK6629351.1"/>
    </source>
</evidence>
<protein>
    <submittedName>
        <fullName evidence="1">Uncharacterized protein</fullName>
    </submittedName>
</protein>
<organism evidence="1 2">
    <name type="scientific">Polyplax serrata</name>
    <name type="common">Common mouse louse</name>
    <dbReference type="NCBI Taxonomy" id="468196"/>
    <lineage>
        <taxon>Eukaryota</taxon>
        <taxon>Metazoa</taxon>
        <taxon>Ecdysozoa</taxon>
        <taxon>Arthropoda</taxon>
        <taxon>Hexapoda</taxon>
        <taxon>Insecta</taxon>
        <taxon>Pterygota</taxon>
        <taxon>Neoptera</taxon>
        <taxon>Paraneoptera</taxon>
        <taxon>Psocodea</taxon>
        <taxon>Troctomorpha</taxon>
        <taxon>Phthiraptera</taxon>
        <taxon>Anoplura</taxon>
        <taxon>Polyplacidae</taxon>
        <taxon>Polyplax</taxon>
    </lineage>
</organism>
<dbReference type="AlphaFoldDB" id="A0AAN8PH17"/>
<sequence>MRRVRRPTVKVKKGENCTGAICGVPWLPRAQTQNHKKPRIKPGHCLIGESVTFDNSRTISNYHTDTTDISNGAATVQTLRLGTWDLSDRPICQLAKPFSLSFIVSYKNNKLRYTGDDEERKLPEKVTRREVEPTEWSSDRNFGHLQLAEKKRILLVANKRDHPTVGS</sequence>